<evidence type="ECO:0000256" key="5">
    <source>
        <dbReference type="ARBA" id="ARBA00023136"/>
    </source>
</evidence>
<dbReference type="InterPro" id="IPR050833">
    <property type="entry name" value="Poly_Biosynth_Transport"/>
</dbReference>
<evidence type="ECO:0000313" key="8">
    <source>
        <dbReference type="Proteomes" id="UP000008630"/>
    </source>
</evidence>
<feature type="transmembrane region" description="Helical" evidence="6">
    <location>
        <begin position="258"/>
        <end position="281"/>
    </location>
</feature>
<feature type="transmembrane region" description="Helical" evidence="6">
    <location>
        <begin position="474"/>
        <end position="496"/>
    </location>
</feature>
<feature type="transmembrane region" description="Helical" evidence="6">
    <location>
        <begin position="165"/>
        <end position="185"/>
    </location>
</feature>
<accession>E6SQ83</accession>
<keyword evidence="2" id="KW-1003">Cell membrane</keyword>
<feature type="transmembrane region" description="Helical" evidence="6">
    <location>
        <begin position="315"/>
        <end position="338"/>
    </location>
</feature>
<reference key="1">
    <citation type="submission" date="2010-11" db="EMBL/GenBank/DDBJ databases">
        <title>The complete genome of Bacteroides helcogenes P 36-108.</title>
        <authorList>
            <consortium name="US DOE Joint Genome Institute (JGI-PGF)"/>
            <person name="Lucas S."/>
            <person name="Copeland A."/>
            <person name="Lapidus A."/>
            <person name="Bruce D."/>
            <person name="Goodwin L."/>
            <person name="Pitluck S."/>
            <person name="Kyrpides N."/>
            <person name="Mavromatis K."/>
            <person name="Ivanova N."/>
            <person name="Zeytun A."/>
            <person name="Brettin T."/>
            <person name="Detter J.C."/>
            <person name="Tapia R."/>
            <person name="Han C."/>
            <person name="Land M."/>
            <person name="Hauser L."/>
            <person name="Markowitz V."/>
            <person name="Cheng J.-F."/>
            <person name="Hugenholtz P."/>
            <person name="Woyke T."/>
            <person name="Wu D."/>
            <person name="Gronow S."/>
            <person name="Wellnitz S."/>
            <person name="Brambilla E."/>
            <person name="Klenk H.-P."/>
            <person name="Eisen J.A."/>
        </authorList>
    </citation>
    <scope>NUCLEOTIDE SEQUENCE</scope>
    <source>
        <strain>P 36-108</strain>
    </source>
</reference>
<feature type="transmembrane region" description="Helical" evidence="6">
    <location>
        <begin position="124"/>
        <end position="144"/>
    </location>
</feature>
<dbReference type="eggNOG" id="COG2244">
    <property type="taxonomic scope" value="Bacteria"/>
</dbReference>
<dbReference type="Proteomes" id="UP000008630">
    <property type="component" value="Chromosome"/>
</dbReference>
<feature type="transmembrane region" description="Helical" evidence="6">
    <location>
        <begin position="43"/>
        <end position="68"/>
    </location>
</feature>
<evidence type="ECO:0000256" key="3">
    <source>
        <dbReference type="ARBA" id="ARBA00022692"/>
    </source>
</evidence>
<comment type="subcellular location">
    <subcellularLocation>
        <location evidence="1">Cell membrane</location>
        <topology evidence="1">Multi-pass membrane protein</topology>
    </subcellularLocation>
</comment>
<feature type="transmembrane region" description="Helical" evidence="6">
    <location>
        <begin position="191"/>
        <end position="210"/>
    </location>
</feature>
<organism evidence="7 8">
    <name type="scientific">Bacteroides helcogenes (strain ATCC 35417 / DSM 20613 / JCM 6297 / CCUG 15421 / P 36-108)</name>
    <dbReference type="NCBI Taxonomy" id="693979"/>
    <lineage>
        <taxon>Bacteria</taxon>
        <taxon>Pseudomonadati</taxon>
        <taxon>Bacteroidota</taxon>
        <taxon>Bacteroidia</taxon>
        <taxon>Bacteroidales</taxon>
        <taxon>Bacteroidaceae</taxon>
        <taxon>Bacteroides</taxon>
    </lineage>
</organism>
<dbReference type="PANTHER" id="PTHR30250">
    <property type="entry name" value="PST FAMILY PREDICTED COLANIC ACID TRANSPORTER"/>
    <property type="match status" value="1"/>
</dbReference>
<keyword evidence="3 6" id="KW-0812">Transmembrane</keyword>
<dbReference type="KEGG" id="bhl:Bache_1964"/>
<gene>
    <name evidence="7" type="ordered locus">Bache_1964</name>
</gene>
<feature type="transmembrane region" description="Helical" evidence="6">
    <location>
        <begin position="12"/>
        <end position="37"/>
    </location>
</feature>
<evidence type="ECO:0000313" key="7">
    <source>
        <dbReference type="EMBL" id="ADV43942.1"/>
    </source>
</evidence>
<protein>
    <submittedName>
        <fullName evidence="7">Polysaccharide biosynthesis protein</fullName>
    </submittedName>
</protein>
<dbReference type="AlphaFoldDB" id="E6SQ83"/>
<evidence type="ECO:0000256" key="6">
    <source>
        <dbReference type="SAM" id="Phobius"/>
    </source>
</evidence>
<feature type="transmembrane region" description="Helical" evidence="6">
    <location>
        <begin position="449"/>
        <end position="468"/>
    </location>
</feature>
<proteinExistence type="predicted"/>
<sequence length="511" mass="57904">MMQSVSYRKNYLLTYFWQLLSILLGFLSLFVVVPYLSEDKMLYGIYSVCTSLTIFFSYADLGFISAGVKYAAEYFIQGDKEKEVRMIGFVAFMMMVIFLVVSVIIIVCAVYPRLLIPELQEGSAQFFLARWLLATLAMSCPIIIGQRVLSMIFTIRVEDYKLQRLSILGSLLKIISVFYFFRAGHYQLLEYYVFFQLVNLLVVTGAFLYVRKYGYKSGKMFSVIRFDKQIFDKVKKLSGTSLIMVIAMILYYELDQIVIANFVGIEMVAIYAIALSIMSFVRTFMSLLYSPYSSRYNHYHGAGDMEGLQRFVNKIVVGLSPMVCCPIIVLSCLSAPFVESWVGDAYTKSALLVTFMVISFIPNFLGTPVSAYFMAKEENLHLIRLNVLNVLIYWAGIVVTVHWMGIYSFAIFKSVAPVMVAVGYWVIVKRDFAKTGVPFVSLVELLKALLLPVVAALALCGIAGRFMIYEHSKWALLNNLLLMGCCLVLSLAAALFTNTQMRHTVCSLVKR</sequence>
<feature type="transmembrane region" description="Helical" evidence="6">
    <location>
        <begin position="89"/>
        <end position="112"/>
    </location>
</feature>
<evidence type="ECO:0000256" key="1">
    <source>
        <dbReference type="ARBA" id="ARBA00004651"/>
    </source>
</evidence>
<feature type="transmembrane region" description="Helical" evidence="6">
    <location>
        <begin position="385"/>
        <end position="404"/>
    </location>
</feature>
<feature type="transmembrane region" description="Helical" evidence="6">
    <location>
        <begin position="410"/>
        <end position="428"/>
    </location>
</feature>
<name>E6SQ83_BACT6</name>
<dbReference type="RefSeq" id="WP_013547535.1">
    <property type="nucleotide sequence ID" value="NC_014933.1"/>
</dbReference>
<keyword evidence="8" id="KW-1185">Reference proteome</keyword>
<evidence type="ECO:0000256" key="4">
    <source>
        <dbReference type="ARBA" id="ARBA00022989"/>
    </source>
</evidence>
<dbReference type="PANTHER" id="PTHR30250:SF26">
    <property type="entry name" value="PSMA PROTEIN"/>
    <property type="match status" value="1"/>
</dbReference>
<feature type="transmembrane region" description="Helical" evidence="6">
    <location>
        <begin position="234"/>
        <end position="252"/>
    </location>
</feature>
<keyword evidence="4 6" id="KW-1133">Transmembrane helix</keyword>
<keyword evidence="5 6" id="KW-0472">Membrane</keyword>
<evidence type="ECO:0000256" key="2">
    <source>
        <dbReference type="ARBA" id="ARBA00022475"/>
    </source>
</evidence>
<dbReference type="HOGENOM" id="CLU_529732_0_0_10"/>
<reference evidence="7 8" key="2">
    <citation type="journal article" date="2011" name="Stand. Genomic Sci.">
        <title>Complete genome sequence of Bacteroides helcogenes type strain (P 36-108).</title>
        <authorList>
            <person name="Pati A."/>
            <person name="Gronow S."/>
            <person name="Zeytun A."/>
            <person name="Lapidus A."/>
            <person name="Nolan M."/>
            <person name="Hammon N."/>
            <person name="Deshpande S."/>
            <person name="Cheng J.F."/>
            <person name="Tapia R."/>
            <person name="Han C."/>
            <person name="Goodwin L."/>
            <person name="Pitluck S."/>
            <person name="Liolios K."/>
            <person name="Pagani I."/>
            <person name="Ivanova N."/>
            <person name="Mavromatis K."/>
            <person name="Chen A."/>
            <person name="Palaniappan K."/>
            <person name="Land M."/>
            <person name="Hauser L."/>
            <person name="Chang Y.J."/>
            <person name="Jeffries C.D."/>
            <person name="Detter J.C."/>
            <person name="Brambilla E."/>
            <person name="Rohde M."/>
            <person name="Goker M."/>
            <person name="Woyke T."/>
            <person name="Bristow J."/>
            <person name="Eisen J.A."/>
            <person name="Markowitz V."/>
            <person name="Hugenholtz P."/>
            <person name="Kyrpides N.C."/>
            <person name="Klenk H.P."/>
            <person name="Lucas S."/>
        </authorList>
    </citation>
    <scope>NUCLEOTIDE SEQUENCE [LARGE SCALE GENOMIC DNA]</scope>
    <source>
        <strain evidence="8">ATCC 35417 / DSM 20613 / JCM 6297 / CCUG 15421 / P 36-108</strain>
    </source>
</reference>
<feature type="transmembrane region" description="Helical" evidence="6">
    <location>
        <begin position="350"/>
        <end position="373"/>
    </location>
</feature>
<dbReference type="EMBL" id="CP002352">
    <property type="protein sequence ID" value="ADV43942.1"/>
    <property type="molecule type" value="Genomic_DNA"/>
</dbReference>
<dbReference type="GO" id="GO:0005886">
    <property type="term" value="C:plasma membrane"/>
    <property type="evidence" value="ECO:0007669"/>
    <property type="project" value="UniProtKB-SubCell"/>
</dbReference>
<dbReference type="STRING" id="693979.Bache_1964"/>
<dbReference type="PATRIC" id="fig|693979.3.peg.2072"/>